<evidence type="ECO:0000313" key="2">
    <source>
        <dbReference type="WBParaSite" id="PS1159_v2.g6266.t1"/>
    </source>
</evidence>
<dbReference type="Proteomes" id="UP000887580">
    <property type="component" value="Unplaced"/>
</dbReference>
<sequence>PSFKWAFTIPYGIVVVSYLAVFFCGFKIFFGMNKKNALEFGEGIQKYQKQISIVMTVEALIPFVTVALPVLLDITTIVLGINLSWAGKIAFFLGALATFVNPIVKLSVISCYRKRLIDLILCRRLQVQQITPQSVSSQSFMWTRNY</sequence>
<protein>
    <submittedName>
        <fullName evidence="2">G protein-coupled receptor</fullName>
    </submittedName>
</protein>
<dbReference type="WBParaSite" id="PS1159_v2.g6266.t1">
    <property type="protein sequence ID" value="PS1159_v2.g6266.t1"/>
    <property type="gene ID" value="PS1159_v2.g6266"/>
</dbReference>
<proteinExistence type="predicted"/>
<name>A0AC35GLH4_9BILA</name>
<evidence type="ECO:0000313" key="1">
    <source>
        <dbReference type="Proteomes" id="UP000887580"/>
    </source>
</evidence>
<organism evidence="1 2">
    <name type="scientific">Panagrolaimus sp. PS1159</name>
    <dbReference type="NCBI Taxonomy" id="55785"/>
    <lineage>
        <taxon>Eukaryota</taxon>
        <taxon>Metazoa</taxon>
        <taxon>Ecdysozoa</taxon>
        <taxon>Nematoda</taxon>
        <taxon>Chromadorea</taxon>
        <taxon>Rhabditida</taxon>
        <taxon>Tylenchina</taxon>
        <taxon>Panagrolaimomorpha</taxon>
        <taxon>Panagrolaimoidea</taxon>
        <taxon>Panagrolaimidae</taxon>
        <taxon>Panagrolaimus</taxon>
    </lineage>
</organism>
<accession>A0AC35GLH4</accession>
<reference evidence="2" key="1">
    <citation type="submission" date="2022-11" db="UniProtKB">
        <authorList>
            <consortium name="WormBaseParasite"/>
        </authorList>
    </citation>
    <scope>IDENTIFICATION</scope>
</reference>